<feature type="region of interest" description="Disordered" evidence="1">
    <location>
        <begin position="1"/>
        <end position="37"/>
    </location>
</feature>
<dbReference type="PANTHER" id="PTHR38790">
    <property type="entry name" value="2EXR DOMAIN-CONTAINING PROTEIN-RELATED"/>
    <property type="match status" value="1"/>
</dbReference>
<protein>
    <submittedName>
        <fullName evidence="2">Uncharacterized protein</fullName>
    </submittedName>
</protein>
<dbReference type="PANTHER" id="PTHR38790:SF9">
    <property type="entry name" value="F-BOX DOMAIN-CONTAINING PROTEIN"/>
    <property type="match status" value="1"/>
</dbReference>
<comment type="caution">
    <text evidence="2">The sequence shown here is derived from an EMBL/GenBank/DDBJ whole genome shotgun (WGS) entry which is preliminary data.</text>
</comment>
<dbReference type="AlphaFoldDB" id="A0AAD9ZFE3"/>
<evidence type="ECO:0000313" key="2">
    <source>
        <dbReference type="EMBL" id="KAK3175870.1"/>
    </source>
</evidence>
<sequence length="272" mass="31169">MLIQTDHLTEIRPCETNLHKPPRPSGGQQQAPHTPDTNQQQALYTYGMVKSTSLRPWDNLCADALVGPTIRMKPTNPSLRSQDPSYSLDRLKDAPNLNLLRASHDVYEAASAIFYKHNIFTFITDMTMKQSFSTSAHFVAERPHALGYIRHLRLLIGDRRREALANVFRSNDWERLCSMLSQMSLRTLLLRVTGHIETDGPFDWANHLLEIKSLREISVDMSTQSSISDAKDWVDLIRRRLLPEYSEVKDYEVRVIALGRGFPSRRPTQPDT</sequence>
<dbReference type="EMBL" id="JASNWA010000004">
    <property type="protein sequence ID" value="KAK3175870.1"/>
    <property type="molecule type" value="Genomic_DNA"/>
</dbReference>
<dbReference type="Proteomes" id="UP001276659">
    <property type="component" value="Unassembled WGS sequence"/>
</dbReference>
<evidence type="ECO:0000256" key="1">
    <source>
        <dbReference type="SAM" id="MobiDB-lite"/>
    </source>
</evidence>
<reference evidence="2" key="1">
    <citation type="submission" date="2022-11" db="EMBL/GenBank/DDBJ databases">
        <title>Chromosomal genome sequence assembly and mating type (MAT) locus characterization of the leprose asexual lichenized fungus Lepraria neglecta (Nyl.) Erichsen.</title>
        <authorList>
            <person name="Allen J.L."/>
            <person name="Pfeffer B."/>
        </authorList>
    </citation>
    <scope>NUCLEOTIDE SEQUENCE</scope>
    <source>
        <strain evidence="2">Allen 5258</strain>
    </source>
</reference>
<feature type="compositionally biased region" description="Polar residues" evidence="1">
    <location>
        <begin position="26"/>
        <end position="37"/>
    </location>
</feature>
<name>A0AAD9ZFE3_9LECA</name>
<proteinExistence type="predicted"/>
<accession>A0AAD9ZFE3</accession>
<keyword evidence="3" id="KW-1185">Reference proteome</keyword>
<gene>
    <name evidence="2" type="ORF">OEA41_007192</name>
</gene>
<organism evidence="2 3">
    <name type="scientific">Lepraria neglecta</name>
    <dbReference type="NCBI Taxonomy" id="209136"/>
    <lineage>
        <taxon>Eukaryota</taxon>
        <taxon>Fungi</taxon>
        <taxon>Dikarya</taxon>
        <taxon>Ascomycota</taxon>
        <taxon>Pezizomycotina</taxon>
        <taxon>Lecanoromycetes</taxon>
        <taxon>OSLEUM clade</taxon>
        <taxon>Lecanoromycetidae</taxon>
        <taxon>Lecanorales</taxon>
        <taxon>Lecanorineae</taxon>
        <taxon>Stereocaulaceae</taxon>
        <taxon>Lepraria</taxon>
    </lineage>
</organism>
<evidence type="ECO:0000313" key="3">
    <source>
        <dbReference type="Proteomes" id="UP001276659"/>
    </source>
</evidence>